<evidence type="ECO:0000256" key="14">
    <source>
        <dbReference type="ARBA" id="ARBA00023098"/>
    </source>
</evidence>
<evidence type="ECO:0000256" key="22">
    <source>
        <dbReference type="ARBA" id="ARBA00032743"/>
    </source>
</evidence>
<evidence type="ECO:0000256" key="24">
    <source>
        <dbReference type="SAM" id="Phobius"/>
    </source>
</evidence>
<feature type="transmembrane region" description="Helical" evidence="24">
    <location>
        <begin position="220"/>
        <end position="240"/>
    </location>
</feature>
<evidence type="ECO:0000256" key="1">
    <source>
        <dbReference type="ARBA" id="ARBA00001698"/>
    </source>
</evidence>
<keyword evidence="26" id="KW-1185">Reference proteome</keyword>
<keyword evidence="10 25" id="KW-0808">Transferase</keyword>
<dbReference type="Proteomes" id="UP000199041">
    <property type="component" value="Unassembled WGS sequence"/>
</dbReference>
<sequence length="290" mass="32178">MALNQQVFKTRALTAVIFVVVMLSGLLINQWTFALLFFIIHWGCWTEFDQLLKKIYPDYGKADPRMTSLPRLIGSGFLIFCLPHHYALFGVELYYIGALIMIIGTVKFISLWIRAGALQKVTAKGAVLGLVYISLSWGLMIHLRFCDFLDYPLGWVIALTMVGSVWTNDTMQYVVGSLIGKTPFSSISPNKTLEGTIGGSLICIIVITAIGYYFVEKELWLMFLIVSAVTAVIGTLGDLLESKLKRMAGVKDSGNFMPGHGGFLDRFDSLILATPFVVAIVTCWPRLGLI</sequence>
<evidence type="ECO:0000256" key="4">
    <source>
        <dbReference type="ARBA" id="ARBA00005189"/>
    </source>
</evidence>
<keyword evidence="11 24" id="KW-0812">Transmembrane</keyword>
<dbReference type="GO" id="GO:0004605">
    <property type="term" value="F:phosphatidate cytidylyltransferase activity"/>
    <property type="evidence" value="ECO:0007669"/>
    <property type="project" value="UniProtKB-EC"/>
</dbReference>
<reference evidence="25 26" key="1">
    <citation type="submission" date="2016-10" db="EMBL/GenBank/DDBJ databases">
        <authorList>
            <person name="de Groot N.N."/>
        </authorList>
    </citation>
    <scope>NUCLEOTIDE SEQUENCE [LARGE SCALE GENOMIC DNA]</scope>
    <source>
        <strain evidence="25 26">Vu-144</strain>
    </source>
</reference>
<dbReference type="AlphaFoldDB" id="A0A1H3VNW9"/>
<organism evidence="25 26">
    <name type="scientific">Arachidicoccus rhizosphaerae</name>
    <dbReference type="NCBI Taxonomy" id="551991"/>
    <lineage>
        <taxon>Bacteria</taxon>
        <taxon>Pseudomonadati</taxon>
        <taxon>Bacteroidota</taxon>
        <taxon>Chitinophagia</taxon>
        <taxon>Chitinophagales</taxon>
        <taxon>Chitinophagaceae</taxon>
        <taxon>Arachidicoccus</taxon>
    </lineage>
</organism>
<evidence type="ECO:0000256" key="5">
    <source>
        <dbReference type="ARBA" id="ARBA00010185"/>
    </source>
</evidence>
<evidence type="ECO:0000256" key="19">
    <source>
        <dbReference type="ARBA" id="ARBA00031825"/>
    </source>
</evidence>
<keyword evidence="16" id="KW-0594">Phospholipid biosynthesis</keyword>
<evidence type="ECO:0000256" key="8">
    <source>
        <dbReference type="ARBA" id="ARBA00022475"/>
    </source>
</evidence>
<evidence type="ECO:0000256" key="12">
    <source>
        <dbReference type="ARBA" id="ARBA00022695"/>
    </source>
</evidence>
<keyword evidence="8" id="KW-1003">Cell membrane</keyword>
<evidence type="ECO:0000256" key="18">
    <source>
        <dbReference type="ARBA" id="ARBA00029893"/>
    </source>
</evidence>
<dbReference type="OrthoDB" id="9799199at2"/>
<feature type="transmembrane region" description="Helical" evidence="24">
    <location>
        <begin position="12"/>
        <end position="45"/>
    </location>
</feature>
<evidence type="ECO:0000256" key="17">
    <source>
        <dbReference type="ARBA" id="ARBA00023264"/>
    </source>
</evidence>
<accession>A0A1H3VNW9</accession>
<comment type="subcellular location">
    <subcellularLocation>
        <location evidence="2">Cell membrane</location>
        <topology evidence="2">Multi-pass membrane protein</topology>
    </subcellularLocation>
</comment>
<evidence type="ECO:0000313" key="26">
    <source>
        <dbReference type="Proteomes" id="UP000199041"/>
    </source>
</evidence>
<dbReference type="Pfam" id="PF01148">
    <property type="entry name" value="CTP_transf_1"/>
    <property type="match status" value="1"/>
</dbReference>
<proteinExistence type="inferred from homology"/>
<feature type="transmembrane region" description="Helical" evidence="24">
    <location>
        <begin position="267"/>
        <end position="287"/>
    </location>
</feature>
<evidence type="ECO:0000256" key="9">
    <source>
        <dbReference type="ARBA" id="ARBA00022516"/>
    </source>
</evidence>
<protein>
    <recommendedName>
        <fullName evidence="7">Phosphatidate cytidylyltransferase</fullName>
        <ecNumber evidence="6">2.7.7.41</ecNumber>
    </recommendedName>
    <alternativeName>
        <fullName evidence="20">CDP-DAG synthase</fullName>
    </alternativeName>
    <alternativeName>
        <fullName evidence="22">CDP-DG synthase</fullName>
    </alternativeName>
    <alternativeName>
        <fullName evidence="18">CDP-diacylglycerol synthase</fullName>
    </alternativeName>
    <alternativeName>
        <fullName evidence="21">CDP-diglyceride pyrophosphorylase</fullName>
    </alternativeName>
    <alternativeName>
        <fullName evidence="23">CDP-diglyceride synthase</fullName>
    </alternativeName>
    <alternativeName>
        <fullName evidence="19">CTP:phosphatidate cytidylyltransferase</fullName>
    </alternativeName>
</protein>
<evidence type="ECO:0000256" key="11">
    <source>
        <dbReference type="ARBA" id="ARBA00022692"/>
    </source>
</evidence>
<keyword evidence="17" id="KW-1208">Phospholipid metabolism</keyword>
<dbReference type="EMBL" id="FNQY01000001">
    <property type="protein sequence ID" value="SDZ75944.1"/>
    <property type="molecule type" value="Genomic_DNA"/>
</dbReference>
<dbReference type="PANTHER" id="PTHR46382">
    <property type="entry name" value="PHOSPHATIDATE CYTIDYLYLTRANSFERASE"/>
    <property type="match status" value="1"/>
</dbReference>
<comment type="similarity">
    <text evidence="5">Belongs to the CDS family.</text>
</comment>
<feature type="transmembrane region" description="Helical" evidence="24">
    <location>
        <begin position="93"/>
        <end position="113"/>
    </location>
</feature>
<dbReference type="PANTHER" id="PTHR46382:SF1">
    <property type="entry name" value="PHOSPHATIDATE CYTIDYLYLTRANSFERASE"/>
    <property type="match status" value="1"/>
</dbReference>
<evidence type="ECO:0000313" key="25">
    <source>
        <dbReference type="EMBL" id="SDZ75944.1"/>
    </source>
</evidence>
<comment type="pathway">
    <text evidence="3">Phospholipid metabolism; CDP-diacylglycerol biosynthesis; CDP-diacylglycerol from sn-glycerol 3-phosphate: step 3/3.</text>
</comment>
<comment type="catalytic activity">
    <reaction evidence="1">
        <text>a 1,2-diacyl-sn-glycero-3-phosphate + CTP + H(+) = a CDP-1,2-diacyl-sn-glycerol + diphosphate</text>
        <dbReference type="Rhea" id="RHEA:16229"/>
        <dbReference type="ChEBI" id="CHEBI:15378"/>
        <dbReference type="ChEBI" id="CHEBI:33019"/>
        <dbReference type="ChEBI" id="CHEBI:37563"/>
        <dbReference type="ChEBI" id="CHEBI:58332"/>
        <dbReference type="ChEBI" id="CHEBI:58608"/>
        <dbReference type="EC" id="2.7.7.41"/>
    </reaction>
</comment>
<evidence type="ECO:0000256" key="7">
    <source>
        <dbReference type="ARBA" id="ARBA00019373"/>
    </source>
</evidence>
<keyword evidence="13 24" id="KW-1133">Transmembrane helix</keyword>
<gene>
    <name evidence="25" type="ORF">SAMN05192529_101282</name>
</gene>
<keyword evidence="9" id="KW-0444">Lipid biosynthesis</keyword>
<dbReference type="STRING" id="551991.SAMN05192529_101282"/>
<feature type="transmembrane region" description="Helical" evidence="24">
    <location>
        <begin position="196"/>
        <end position="214"/>
    </location>
</feature>
<keyword evidence="12 25" id="KW-0548">Nucleotidyltransferase</keyword>
<dbReference type="GO" id="GO:0016024">
    <property type="term" value="P:CDP-diacylglycerol biosynthetic process"/>
    <property type="evidence" value="ECO:0007669"/>
    <property type="project" value="TreeGrafter"/>
</dbReference>
<evidence type="ECO:0000256" key="13">
    <source>
        <dbReference type="ARBA" id="ARBA00022989"/>
    </source>
</evidence>
<evidence type="ECO:0000256" key="10">
    <source>
        <dbReference type="ARBA" id="ARBA00022679"/>
    </source>
</evidence>
<feature type="transmembrane region" description="Helical" evidence="24">
    <location>
        <begin position="125"/>
        <end position="143"/>
    </location>
</feature>
<evidence type="ECO:0000256" key="15">
    <source>
        <dbReference type="ARBA" id="ARBA00023136"/>
    </source>
</evidence>
<keyword evidence="14" id="KW-0443">Lipid metabolism</keyword>
<evidence type="ECO:0000256" key="23">
    <source>
        <dbReference type="ARBA" id="ARBA00033406"/>
    </source>
</evidence>
<dbReference type="RefSeq" id="WP_091392396.1">
    <property type="nucleotide sequence ID" value="NZ_FNQY01000001.1"/>
</dbReference>
<evidence type="ECO:0000256" key="21">
    <source>
        <dbReference type="ARBA" id="ARBA00032396"/>
    </source>
</evidence>
<dbReference type="GO" id="GO:0005886">
    <property type="term" value="C:plasma membrane"/>
    <property type="evidence" value="ECO:0007669"/>
    <property type="project" value="UniProtKB-SubCell"/>
</dbReference>
<evidence type="ECO:0000256" key="2">
    <source>
        <dbReference type="ARBA" id="ARBA00004651"/>
    </source>
</evidence>
<evidence type="ECO:0000256" key="3">
    <source>
        <dbReference type="ARBA" id="ARBA00005119"/>
    </source>
</evidence>
<dbReference type="EC" id="2.7.7.41" evidence="6"/>
<keyword evidence="15 24" id="KW-0472">Membrane</keyword>
<name>A0A1H3VNW9_9BACT</name>
<evidence type="ECO:0000256" key="20">
    <source>
        <dbReference type="ARBA" id="ARBA00032253"/>
    </source>
</evidence>
<evidence type="ECO:0000256" key="16">
    <source>
        <dbReference type="ARBA" id="ARBA00023209"/>
    </source>
</evidence>
<comment type="pathway">
    <text evidence="4">Lipid metabolism.</text>
</comment>
<evidence type="ECO:0000256" key="6">
    <source>
        <dbReference type="ARBA" id="ARBA00012487"/>
    </source>
</evidence>